<dbReference type="Proteomes" id="UP000006853">
    <property type="component" value="Chromosome 1"/>
</dbReference>
<keyword evidence="8" id="KW-1185">Reference proteome</keyword>
<evidence type="ECO:0000313" key="8">
    <source>
        <dbReference type="Proteomes" id="UP000006853"/>
    </source>
</evidence>
<dbReference type="EMBL" id="FR839628">
    <property type="protein sequence ID" value="SCV11845.1"/>
    <property type="molecule type" value="Genomic_DNA"/>
</dbReference>
<evidence type="ECO:0000256" key="4">
    <source>
        <dbReference type="ARBA" id="ARBA00022989"/>
    </source>
</evidence>
<feature type="transmembrane region" description="Helical" evidence="6">
    <location>
        <begin position="129"/>
        <end position="147"/>
    </location>
</feature>
<protein>
    <submittedName>
        <fullName evidence="7">Vacuolar ATPase assembly integral membrane protein</fullName>
    </submittedName>
</protein>
<keyword evidence="4 6" id="KW-1133">Transmembrane helix</keyword>
<name>A0A1G4KPA4_KOMPC</name>
<evidence type="ECO:0000256" key="1">
    <source>
        <dbReference type="ARBA" id="ARBA00004477"/>
    </source>
</evidence>
<reference evidence="7 8" key="1">
    <citation type="journal article" date="2011" name="J. Biotechnol.">
        <title>High-quality genome sequence of Pichia pastoris CBS7435.</title>
        <authorList>
            <person name="Kuberl A."/>
            <person name="Schneider J."/>
            <person name="Thallinger G.G."/>
            <person name="Anderl I."/>
            <person name="Wibberg D."/>
            <person name="Hajek T."/>
            <person name="Jaenicke S."/>
            <person name="Brinkrolf K."/>
            <person name="Goesmann A."/>
            <person name="Szczepanowski R."/>
            <person name="Puhler A."/>
            <person name="Schwab H."/>
            <person name="Glieder A."/>
            <person name="Pichler H."/>
        </authorList>
    </citation>
    <scope>NUCLEOTIDE SEQUENCE [LARGE SCALE GENOMIC DNA]</scope>
    <source>
        <strain evidence="8">ATCC 76273 / CBS 7435 / CECT 11047 / NRRL Y-11430 / Wegner 21-1</strain>
    </source>
</reference>
<keyword evidence="5 6" id="KW-0472">Membrane</keyword>
<keyword evidence="2 6" id="KW-0812">Transmembrane</keyword>
<keyword evidence="3" id="KW-0256">Endoplasmic reticulum</keyword>
<evidence type="ECO:0000256" key="6">
    <source>
        <dbReference type="SAM" id="Phobius"/>
    </source>
</evidence>
<evidence type="ECO:0000313" key="7">
    <source>
        <dbReference type="EMBL" id="SCV11845.1"/>
    </source>
</evidence>
<dbReference type="InterPro" id="IPR021013">
    <property type="entry name" value="ATPase_Vma12"/>
</dbReference>
<evidence type="ECO:0000256" key="5">
    <source>
        <dbReference type="ARBA" id="ARBA00023136"/>
    </source>
</evidence>
<reference evidence="7 8" key="2">
    <citation type="journal article" date="2016" name="FEMS Yeast Res.">
        <title>Curation of the genome annotation of Pichia pastoris (Komagataella phaffii) CBS7435 from gene level to protein function.</title>
        <authorList>
            <person name="Valli M."/>
            <person name="Tatto N.E."/>
            <person name="Peymann A."/>
            <person name="Gruber C."/>
            <person name="Landes N."/>
            <person name="Ekker H."/>
            <person name="Thallinger G.G."/>
            <person name="Mattanovich D."/>
            <person name="Gasser B."/>
            <person name="Graf A.B."/>
        </authorList>
    </citation>
    <scope>GENOME REANNOTATION</scope>
    <source>
        <strain evidence="7 8">ATCC 76273 / CBS 7435 / CECT 11047 / NRRL Y-11430 / Wegner 21-1</strain>
    </source>
</reference>
<comment type="subcellular location">
    <subcellularLocation>
        <location evidence="1">Endoplasmic reticulum membrane</location>
        <topology evidence="1">Multi-pass membrane protein</topology>
    </subcellularLocation>
</comment>
<dbReference type="GO" id="GO:0005789">
    <property type="term" value="C:endoplasmic reticulum membrane"/>
    <property type="evidence" value="ECO:0007669"/>
    <property type="project" value="UniProtKB-SubCell"/>
</dbReference>
<organism evidence="7 8">
    <name type="scientific">Komagataella phaffii (strain ATCC 76273 / CBS 7435 / CECT 11047 / NRRL Y-11430 / Wegner 21-1)</name>
    <name type="common">Yeast</name>
    <name type="synonym">Pichia pastoris</name>
    <dbReference type="NCBI Taxonomy" id="981350"/>
    <lineage>
        <taxon>Eukaryota</taxon>
        <taxon>Fungi</taxon>
        <taxon>Dikarya</taxon>
        <taxon>Ascomycota</taxon>
        <taxon>Saccharomycotina</taxon>
        <taxon>Pichiomycetes</taxon>
        <taxon>Pichiales</taxon>
        <taxon>Pichiaceae</taxon>
        <taxon>Komagataella</taxon>
    </lineage>
</organism>
<sequence length="209" mass="24197">MTLYKLTKGATRKIIESSAIDISIKNNLANRDYILHADLIQLYQHSQDSEPLLDMLKGSYMIDLCKIGYHNKILQRLPKTDMFLETMKGLRVKQLEQEYALLVSNTSYSDHPEQSISEMHKAIKHQTTTIFNIIVSVLSVAFVAWYWSEHSKYVNNNVFRTTLTLLLALLVLVAEVVVYNSYLQKINEAKFKEKKKKEIKRVLRSTVIS</sequence>
<feature type="transmembrane region" description="Helical" evidence="6">
    <location>
        <begin position="159"/>
        <end position="182"/>
    </location>
</feature>
<proteinExistence type="predicted"/>
<dbReference type="AlphaFoldDB" id="A0A1G4KPA4"/>
<evidence type="ECO:0000256" key="2">
    <source>
        <dbReference type="ARBA" id="ARBA00022692"/>
    </source>
</evidence>
<gene>
    <name evidence="7" type="primary">VPH2</name>
    <name evidence="7" type="ordered locus">PP7435_Chr1-2434</name>
</gene>
<dbReference type="GO" id="GO:0070072">
    <property type="term" value="P:vacuolar proton-transporting V-type ATPase complex assembly"/>
    <property type="evidence" value="ECO:0007669"/>
    <property type="project" value="InterPro"/>
</dbReference>
<evidence type="ECO:0000256" key="3">
    <source>
        <dbReference type="ARBA" id="ARBA00022824"/>
    </source>
</evidence>
<accession>A0A1G4KPA4</accession>
<dbReference type="PANTHER" id="PTHR31394">
    <property type="entry name" value="TRANSMEMBRANE PROTEIN 199"/>
    <property type="match status" value="1"/>
</dbReference>
<dbReference type="Pfam" id="PF11712">
    <property type="entry name" value="Vma12"/>
    <property type="match status" value="1"/>
</dbReference>
<dbReference type="PANTHER" id="PTHR31394:SF1">
    <property type="entry name" value="TRANSMEMBRANE PROTEIN 199"/>
    <property type="match status" value="1"/>
</dbReference>